<feature type="transmembrane region" description="Helical" evidence="5">
    <location>
        <begin position="97"/>
        <end position="117"/>
    </location>
</feature>
<keyword evidence="2 5" id="KW-0812">Transmembrane</keyword>
<name>E4L897_9FIRM</name>
<evidence type="ECO:0000256" key="2">
    <source>
        <dbReference type="ARBA" id="ARBA00022692"/>
    </source>
</evidence>
<reference evidence="6 7" key="1">
    <citation type="submission" date="2010-11" db="EMBL/GenBank/DDBJ databases">
        <authorList>
            <person name="Durkin A.S."/>
            <person name="Madupu R."/>
            <person name="Torralba M."/>
            <person name="Gillis M."/>
            <person name="Methe B."/>
            <person name="Sutton G."/>
            <person name="Nelson K.E."/>
        </authorList>
    </citation>
    <scope>NUCLEOTIDE SEQUENCE [LARGE SCALE GENOMIC DNA]</scope>
    <source>
        <strain evidence="6 7">UPII 345-E</strain>
    </source>
</reference>
<dbReference type="AlphaFoldDB" id="E4L897"/>
<dbReference type="OrthoDB" id="1634111at2"/>
<comment type="caution">
    <text evidence="6">The sequence shown here is derived from an EMBL/GenBank/DDBJ whole genome shotgun (WGS) entry which is preliminary data.</text>
</comment>
<comment type="subcellular location">
    <subcellularLocation>
        <location evidence="1">Membrane</location>
        <topology evidence="1">Multi-pass membrane protein</topology>
    </subcellularLocation>
</comment>
<dbReference type="Proteomes" id="UP000004594">
    <property type="component" value="Unassembled WGS sequence"/>
</dbReference>
<evidence type="ECO:0000256" key="3">
    <source>
        <dbReference type="ARBA" id="ARBA00022989"/>
    </source>
</evidence>
<evidence type="ECO:0000313" key="7">
    <source>
        <dbReference type="Proteomes" id="UP000004594"/>
    </source>
</evidence>
<feature type="transmembrane region" description="Helical" evidence="5">
    <location>
        <begin position="6"/>
        <end position="26"/>
    </location>
</feature>
<dbReference type="Pfam" id="PF05105">
    <property type="entry name" value="Phage_holin_4_1"/>
    <property type="match status" value="1"/>
</dbReference>
<evidence type="ECO:0000313" key="6">
    <source>
        <dbReference type="EMBL" id="EFR43020.1"/>
    </source>
</evidence>
<accession>E4L897</accession>
<dbReference type="EMBL" id="AENT01000012">
    <property type="protein sequence ID" value="EFR43020.1"/>
    <property type="molecule type" value="Genomic_DNA"/>
</dbReference>
<proteinExistence type="predicted"/>
<evidence type="ECO:0000256" key="1">
    <source>
        <dbReference type="ARBA" id="ARBA00004141"/>
    </source>
</evidence>
<dbReference type="InterPro" id="IPR006480">
    <property type="entry name" value="Phage_holin_4_1"/>
</dbReference>
<sequence length="141" mass="15780">MLLQHHLKLISIFSLLVILDLFTKLISLSYGYMVTRQVEDTDFFNACRYTNLIEARKAGIIKSRIMKTQFVGKILTYVFVVATCLIVDKMVRESGGVGGFTTLAIGYLAMTELLSIVENLSESGVSSMQGLYDLIKKRKGN</sequence>
<feature type="transmembrane region" description="Helical" evidence="5">
    <location>
        <begin position="70"/>
        <end position="91"/>
    </location>
</feature>
<dbReference type="eggNOG" id="ENOG50337RG">
    <property type="taxonomic scope" value="Bacteria"/>
</dbReference>
<evidence type="ECO:0000256" key="5">
    <source>
        <dbReference type="SAM" id="Phobius"/>
    </source>
</evidence>
<organism evidence="6 7">
    <name type="scientific">Dialister micraerophilus UPII 345-E</name>
    <dbReference type="NCBI Taxonomy" id="910314"/>
    <lineage>
        <taxon>Bacteria</taxon>
        <taxon>Bacillati</taxon>
        <taxon>Bacillota</taxon>
        <taxon>Negativicutes</taxon>
        <taxon>Veillonellales</taxon>
        <taxon>Veillonellaceae</taxon>
        <taxon>Dialister</taxon>
    </lineage>
</organism>
<evidence type="ECO:0000256" key="4">
    <source>
        <dbReference type="ARBA" id="ARBA00023136"/>
    </source>
</evidence>
<dbReference type="GO" id="GO:0016020">
    <property type="term" value="C:membrane"/>
    <property type="evidence" value="ECO:0007669"/>
    <property type="project" value="UniProtKB-SubCell"/>
</dbReference>
<protein>
    <recommendedName>
        <fullName evidence="8">Toxin secretion/phage lysis holin</fullName>
    </recommendedName>
</protein>
<keyword evidence="4 5" id="KW-0472">Membrane</keyword>
<dbReference type="RefSeq" id="WP_007554430.1">
    <property type="nucleotide sequence ID" value="NZ_AENT01000012.1"/>
</dbReference>
<gene>
    <name evidence="6" type="ORF">HMPREF9220_1080</name>
</gene>
<keyword evidence="3 5" id="KW-1133">Transmembrane helix</keyword>
<evidence type="ECO:0008006" key="8">
    <source>
        <dbReference type="Google" id="ProtNLM"/>
    </source>
</evidence>